<organism evidence="3 4">
    <name type="scientific">Nonomuraea cypriaca</name>
    <dbReference type="NCBI Taxonomy" id="1187855"/>
    <lineage>
        <taxon>Bacteria</taxon>
        <taxon>Bacillati</taxon>
        <taxon>Actinomycetota</taxon>
        <taxon>Actinomycetes</taxon>
        <taxon>Streptosporangiales</taxon>
        <taxon>Streptosporangiaceae</taxon>
        <taxon>Nonomuraea</taxon>
    </lineage>
</organism>
<sequence>MTTSPCTRCGLPVMPDRQAAGFWVDQWNGRFCGGDQRFPHQAPAHGSPHHAAPGDGFPHNAAPGDGFPHNAAPGEGSPHHAPPPGNLAHHAAAGGFPRHGAPATGRKKTLTTLWVVVGCVAVVALLVVAGAVVFVLNRGEDGPAVAQVEQSSSAPDRPTAPPTTKKPDKPKVKDAPVPCEPARERSVHCFPPSMKGPAFLERIHKARKWRCYEEGEKDETGFERSRNECEAVNNVDQPFTERATIGYEHYKESSLIDRVIIVASTHAENQGTNAKNSADLGNRVFDIAVTHLWPGNARLRQEAKRAYAKLRRECNQPNSHPDNVQLPTGYAVSCGIPTPVSVENSKGVPVLTITQSMSIEVPFDYGWD</sequence>
<evidence type="ECO:0000256" key="2">
    <source>
        <dbReference type="SAM" id="Phobius"/>
    </source>
</evidence>
<feature type="region of interest" description="Disordered" evidence="1">
    <location>
        <begin position="34"/>
        <end position="103"/>
    </location>
</feature>
<evidence type="ECO:0000313" key="4">
    <source>
        <dbReference type="Proteomes" id="UP000605361"/>
    </source>
</evidence>
<dbReference type="EMBL" id="JADOGI010000348">
    <property type="protein sequence ID" value="MBF8194030.1"/>
    <property type="molecule type" value="Genomic_DNA"/>
</dbReference>
<feature type="region of interest" description="Disordered" evidence="1">
    <location>
        <begin position="146"/>
        <end position="178"/>
    </location>
</feature>
<keyword evidence="2" id="KW-0812">Transmembrane</keyword>
<accession>A0A931F4U0</accession>
<feature type="compositionally biased region" description="Basic and acidic residues" evidence="1">
    <location>
        <begin position="165"/>
        <end position="174"/>
    </location>
</feature>
<gene>
    <name evidence="3" type="ORF">ITP53_51850</name>
</gene>
<name>A0A931F4U0_9ACTN</name>
<evidence type="ECO:0000313" key="3">
    <source>
        <dbReference type="EMBL" id="MBF8194030.1"/>
    </source>
</evidence>
<protein>
    <submittedName>
        <fullName evidence="3">Uncharacterized protein</fullName>
    </submittedName>
</protein>
<dbReference type="RefSeq" id="WP_195902871.1">
    <property type="nucleotide sequence ID" value="NZ_JADOGI010000348.1"/>
</dbReference>
<keyword evidence="2" id="KW-1133">Transmembrane helix</keyword>
<feature type="transmembrane region" description="Helical" evidence="2">
    <location>
        <begin position="113"/>
        <end position="136"/>
    </location>
</feature>
<feature type="compositionally biased region" description="Low complexity" evidence="1">
    <location>
        <begin position="39"/>
        <end position="53"/>
    </location>
</feature>
<evidence type="ECO:0000256" key="1">
    <source>
        <dbReference type="SAM" id="MobiDB-lite"/>
    </source>
</evidence>
<dbReference type="AlphaFoldDB" id="A0A931F4U0"/>
<comment type="caution">
    <text evidence="3">The sequence shown here is derived from an EMBL/GenBank/DDBJ whole genome shotgun (WGS) entry which is preliminary data.</text>
</comment>
<dbReference type="Proteomes" id="UP000605361">
    <property type="component" value="Unassembled WGS sequence"/>
</dbReference>
<keyword evidence="2" id="KW-0472">Membrane</keyword>
<proteinExistence type="predicted"/>
<reference evidence="3" key="1">
    <citation type="submission" date="2020-11" db="EMBL/GenBank/DDBJ databases">
        <title>Whole-genome analyses of Nonomuraea sp. K274.</title>
        <authorList>
            <person name="Veyisoglu A."/>
        </authorList>
    </citation>
    <scope>NUCLEOTIDE SEQUENCE</scope>
    <source>
        <strain evidence="3">K274</strain>
    </source>
</reference>
<keyword evidence="4" id="KW-1185">Reference proteome</keyword>